<dbReference type="AlphaFoldDB" id="A0A0C9ZQB9"/>
<feature type="non-terminal residue" evidence="1">
    <location>
        <position position="123"/>
    </location>
</feature>
<evidence type="ECO:0000313" key="1">
    <source>
        <dbReference type="EMBL" id="KIK24482.1"/>
    </source>
</evidence>
<evidence type="ECO:0000313" key="2">
    <source>
        <dbReference type="Proteomes" id="UP000054018"/>
    </source>
</evidence>
<organism evidence="1 2">
    <name type="scientific">Pisolithus microcarpus 441</name>
    <dbReference type="NCBI Taxonomy" id="765257"/>
    <lineage>
        <taxon>Eukaryota</taxon>
        <taxon>Fungi</taxon>
        <taxon>Dikarya</taxon>
        <taxon>Basidiomycota</taxon>
        <taxon>Agaricomycotina</taxon>
        <taxon>Agaricomycetes</taxon>
        <taxon>Agaricomycetidae</taxon>
        <taxon>Boletales</taxon>
        <taxon>Sclerodermatineae</taxon>
        <taxon>Pisolithaceae</taxon>
        <taxon>Pisolithus</taxon>
    </lineage>
</organism>
<keyword evidence="2" id="KW-1185">Reference proteome</keyword>
<dbReference type="OrthoDB" id="6692397at2759"/>
<reference evidence="1 2" key="1">
    <citation type="submission" date="2014-04" db="EMBL/GenBank/DDBJ databases">
        <authorList>
            <consortium name="DOE Joint Genome Institute"/>
            <person name="Kuo A."/>
            <person name="Kohler A."/>
            <person name="Costa M.D."/>
            <person name="Nagy L.G."/>
            <person name="Floudas D."/>
            <person name="Copeland A."/>
            <person name="Barry K.W."/>
            <person name="Cichocki N."/>
            <person name="Veneault-Fourrey C."/>
            <person name="LaButti K."/>
            <person name="Lindquist E.A."/>
            <person name="Lipzen A."/>
            <person name="Lundell T."/>
            <person name="Morin E."/>
            <person name="Murat C."/>
            <person name="Sun H."/>
            <person name="Tunlid A."/>
            <person name="Henrissat B."/>
            <person name="Grigoriev I.V."/>
            <person name="Hibbett D.S."/>
            <person name="Martin F."/>
            <person name="Nordberg H.P."/>
            <person name="Cantor M.N."/>
            <person name="Hua S.X."/>
        </authorList>
    </citation>
    <scope>NUCLEOTIDE SEQUENCE [LARGE SCALE GENOMIC DNA]</scope>
    <source>
        <strain evidence="1 2">441</strain>
    </source>
</reference>
<protein>
    <submittedName>
        <fullName evidence="1">Uncharacterized protein</fullName>
    </submittedName>
</protein>
<accession>A0A0C9ZQB9</accession>
<gene>
    <name evidence="1" type="ORF">PISMIDRAFT_678358</name>
</gene>
<name>A0A0C9ZQB9_9AGAM</name>
<dbReference type="Proteomes" id="UP000054018">
    <property type="component" value="Unassembled WGS sequence"/>
</dbReference>
<dbReference type="EMBL" id="KN833716">
    <property type="protein sequence ID" value="KIK24482.1"/>
    <property type="molecule type" value="Genomic_DNA"/>
</dbReference>
<dbReference type="HOGENOM" id="CLU_2020766_0_0_1"/>
<reference evidence="2" key="2">
    <citation type="submission" date="2015-01" db="EMBL/GenBank/DDBJ databases">
        <title>Evolutionary Origins and Diversification of the Mycorrhizal Mutualists.</title>
        <authorList>
            <consortium name="DOE Joint Genome Institute"/>
            <consortium name="Mycorrhizal Genomics Consortium"/>
            <person name="Kohler A."/>
            <person name="Kuo A."/>
            <person name="Nagy L.G."/>
            <person name="Floudas D."/>
            <person name="Copeland A."/>
            <person name="Barry K.W."/>
            <person name="Cichocki N."/>
            <person name="Veneault-Fourrey C."/>
            <person name="LaButti K."/>
            <person name="Lindquist E.A."/>
            <person name="Lipzen A."/>
            <person name="Lundell T."/>
            <person name="Morin E."/>
            <person name="Murat C."/>
            <person name="Riley R."/>
            <person name="Ohm R."/>
            <person name="Sun H."/>
            <person name="Tunlid A."/>
            <person name="Henrissat B."/>
            <person name="Grigoriev I.V."/>
            <person name="Hibbett D.S."/>
            <person name="Martin F."/>
        </authorList>
    </citation>
    <scope>NUCLEOTIDE SEQUENCE [LARGE SCALE GENOMIC DNA]</scope>
    <source>
        <strain evidence="2">441</strain>
    </source>
</reference>
<proteinExistence type="predicted"/>
<sequence>MLSFGIPRRDLAELLGSFLDDVRDGMLSDEHRLAELGFGRFMLSPAEMSSGRRVDQITDLSFPADLFPVARSMRRRSSCLWALPIVAKYTWLYAHLQLQSQIVPLDMFAEGHAEPNATIHTDI</sequence>
<dbReference type="STRING" id="765257.A0A0C9ZQB9"/>